<proteinExistence type="predicted"/>
<feature type="chain" id="PRO_5047239950" evidence="1">
    <location>
        <begin position="22"/>
        <end position="219"/>
    </location>
</feature>
<dbReference type="InterPro" id="IPR011250">
    <property type="entry name" value="OMP/PagP_B-barrel"/>
</dbReference>
<comment type="caution">
    <text evidence="3">The sequence shown here is derived from an EMBL/GenBank/DDBJ whole genome shotgun (WGS) entry which is preliminary data.</text>
</comment>
<keyword evidence="1" id="KW-0732">Signal</keyword>
<evidence type="ECO:0000256" key="1">
    <source>
        <dbReference type="SAM" id="SignalP"/>
    </source>
</evidence>
<keyword evidence="4" id="KW-1185">Reference proteome</keyword>
<feature type="domain" description="Outer membrane protein beta-barrel" evidence="2">
    <location>
        <begin position="20"/>
        <end position="194"/>
    </location>
</feature>
<name>A0ABP3VK45_9FLAO</name>
<dbReference type="Proteomes" id="UP001500185">
    <property type="component" value="Unassembled WGS sequence"/>
</dbReference>
<dbReference type="EMBL" id="BAAAGG010000021">
    <property type="protein sequence ID" value="GAA0761922.1"/>
    <property type="molecule type" value="Genomic_DNA"/>
</dbReference>
<reference evidence="4" key="1">
    <citation type="journal article" date="2019" name="Int. J. Syst. Evol. Microbiol.">
        <title>The Global Catalogue of Microorganisms (GCM) 10K type strain sequencing project: providing services to taxonomists for standard genome sequencing and annotation.</title>
        <authorList>
            <consortium name="The Broad Institute Genomics Platform"/>
            <consortium name="The Broad Institute Genome Sequencing Center for Infectious Disease"/>
            <person name="Wu L."/>
            <person name="Ma J."/>
        </authorList>
    </citation>
    <scope>NUCLEOTIDE SEQUENCE [LARGE SCALE GENOMIC DNA]</scope>
    <source>
        <strain evidence="4">JCM 16231</strain>
    </source>
</reference>
<accession>A0ABP3VK45</accession>
<gene>
    <name evidence="3" type="ORF">GCM10009433_21820</name>
</gene>
<evidence type="ECO:0000313" key="4">
    <source>
        <dbReference type="Proteomes" id="UP001500185"/>
    </source>
</evidence>
<dbReference type="Pfam" id="PF13568">
    <property type="entry name" value="OMP_b-brl_2"/>
    <property type="match status" value="1"/>
</dbReference>
<dbReference type="RefSeq" id="WP_224455044.1">
    <property type="nucleotide sequence ID" value="NZ_BAAAGG010000021.1"/>
</dbReference>
<dbReference type="InterPro" id="IPR025665">
    <property type="entry name" value="Beta-barrel_OMP_2"/>
</dbReference>
<evidence type="ECO:0000259" key="2">
    <source>
        <dbReference type="Pfam" id="PF13568"/>
    </source>
</evidence>
<organism evidence="3 4">
    <name type="scientific">Psychroflexus lacisalsi</name>
    <dbReference type="NCBI Taxonomy" id="503928"/>
    <lineage>
        <taxon>Bacteria</taxon>
        <taxon>Pseudomonadati</taxon>
        <taxon>Bacteroidota</taxon>
        <taxon>Flavobacteriia</taxon>
        <taxon>Flavobacteriales</taxon>
        <taxon>Flavobacteriaceae</taxon>
        <taxon>Psychroflexus</taxon>
    </lineage>
</organism>
<dbReference type="SUPFAM" id="SSF56925">
    <property type="entry name" value="OMPA-like"/>
    <property type="match status" value="1"/>
</dbReference>
<protein>
    <submittedName>
        <fullName evidence="3">Porin family protein</fullName>
    </submittedName>
</protein>
<sequence>MYKFTIAFITLLLSSSGYSQATISVGIKAGVNFASATGDASDSNSQIGYDEGRTGFHVGVISELSISNKFSLQTELLYSQVGANYSYDNRPADGAKVDSDLNLDYITLPILAKYYVYKGLSLLAGPQLGYIVNSEIENEILTSGFLVPETLRNETIDIKDDINNFDFGFAIGSSYELNNGLFIQARYVLGLSEIPKNEEQTISTDLKNEVFQVSLGYKF</sequence>
<evidence type="ECO:0000313" key="3">
    <source>
        <dbReference type="EMBL" id="GAA0761922.1"/>
    </source>
</evidence>
<feature type="signal peptide" evidence="1">
    <location>
        <begin position="1"/>
        <end position="21"/>
    </location>
</feature>